<comment type="caution">
    <text evidence="1">The sequence shown here is derived from an EMBL/GenBank/DDBJ whole genome shotgun (WGS) entry which is preliminary data.</text>
</comment>
<sequence>MGSTLPYGWLVLANQMLALGQTRSLTHVCLAPEPIYVHIGTAGTGPRANRYPRMRRGRLLL</sequence>
<gene>
    <name evidence="1" type="ORF">MES4922_610011</name>
</gene>
<protein>
    <recommendedName>
        <fullName evidence="3">Secreted protein</fullName>
    </recommendedName>
</protein>
<keyword evidence="2" id="KW-1185">Reference proteome</keyword>
<organism evidence="1 2">
    <name type="scientific">Mesorhizobium ventifaucium</name>
    <dbReference type="NCBI Taxonomy" id="666020"/>
    <lineage>
        <taxon>Bacteria</taxon>
        <taxon>Pseudomonadati</taxon>
        <taxon>Pseudomonadota</taxon>
        <taxon>Alphaproteobacteria</taxon>
        <taxon>Hyphomicrobiales</taxon>
        <taxon>Phyllobacteriaceae</taxon>
        <taxon>Mesorhizobium</taxon>
    </lineage>
</organism>
<dbReference type="EMBL" id="CAKXZS010000058">
    <property type="protein sequence ID" value="CAH2407302.1"/>
    <property type="molecule type" value="Genomic_DNA"/>
</dbReference>
<reference evidence="1" key="1">
    <citation type="submission" date="2022-03" db="EMBL/GenBank/DDBJ databases">
        <authorList>
            <person name="Brunel B."/>
        </authorList>
    </citation>
    <scope>NUCLEOTIDE SEQUENCE</scope>
    <source>
        <strain evidence="1">STM4922sample</strain>
    </source>
</reference>
<proteinExistence type="predicted"/>
<evidence type="ECO:0000313" key="2">
    <source>
        <dbReference type="Proteomes" id="UP001152604"/>
    </source>
</evidence>
<evidence type="ECO:0000313" key="1">
    <source>
        <dbReference type="EMBL" id="CAH2407302.1"/>
    </source>
</evidence>
<dbReference type="Proteomes" id="UP001152604">
    <property type="component" value="Unassembled WGS sequence"/>
</dbReference>
<name>A0ABM9EET6_9HYPH</name>
<accession>A0ABM9EET6</accession>
<evidence type="ECO:0008006" key="3">
    <source>
        <dbReference type="Google" id="ProtNLM"/>
    </source>
</evidence>